<dbReference type="SUPFAM" id="SSF53756">
    <property type="entry name" value="UDP-Glycosyltransferase/glycogen phosphorylase"/>
    <property type="match status" value="1"/>
</dbReference>
<dbReference type="EMBL" id="AVPJ01000005">
    <property type="protein sequence ID" value="KGN32943.1"/>
    <property type="molecule type" value="Genomic_DNA"/>
</dbReference>
<keyword evidence="7" id="KW-1185">Reference proteome</keyword>
<evidence type="ECO:0000256" key="3">
    <source>
        <dbReference type="SAM" id="MobiDB-lite"/>
    </source>
</evidence>
<dbReference type="PANTHER" id="PTHR12526:SF595">
    <property type="entry name" value="BLL5217 PROTEIN"/>
    <property type="match status" value="1"/>
</dbReference>
<keyword evidence="2 6" id="KW-0808">Transferase</keyword>
<dbReference type="STRING" id="1385520.N802_16320"/>
<comment type="caution">
    <text evidence="6">The sequence shown here is derived from an EMBL/GenBank/DDBJ whole genome shotgun (WGS) entry which is preliminary data.</text>
</comment>
<feature type="domain" description="Glycosyltransferase subfamily 4-like N-terminal" evidence="5">
    <location>
        <begin position="16"/>
        <end position="123"/>
    </location>
</feature>
<dbReference type="InterPro" id="IPR028098">
    <property type="entry name" value="Glyco_trans_4-like_N"/>
</dbReference>
<evidence type="ECO:0000256" key="2">
    <source>
        <dbReference type="ARBA" id="ARBA00022679"/>
    </source>
</evidence>
<proteinExistence type="predicted"/>
<evidence type="ECO:0000256" key="1">
    <source>
        <dbReference type="ARBA" id="ARBA00022676"/>
    </source>
</evidence>
<dbReference type="Pfam" id="PF00534">
    <property type="entry name" value="Glycos_transf_1"/>
    <property type="match status" value="1"/>
</dbReference>
<dbReference type="Proteomes" id="UP000030002">
    <property type="component" value="Unassembled WGS sequence"/>
</dbReference>
<dbReference type="Gene3D" id="3.40.50.2000">
    <property type="entry name" value="Glycogen Phosphorylase B"/>
    <property type="match status" value="2"/>
</dbReference>
<feature type="region of interest" description="Disordered" evidence="3">
    <location>
        <begin position="339"/>
        <end position="368"/>
    </location>
</feature>
<dbReference type="AlphaFoldDB" id="A0A0A0J6Y7"/>
<evidence type="ECO:0000259" key="4">
    <source>
        <dbReference type="Pfam" id="PF00534"/>
    </source>
</evidence>
<feature type="domain" description="Glycosyl transferase family 1" evidence="4">
    <location>
        <begin position="166"/>
        <end position="293"/>
    </location>
</feature>
<name>A0A0A0J6Y7_9MICO</name>
<dbReference type="CDD" id="cd03802">
    <property type="entry name" value="GT4_AviGT4-like"/>
    <property type="match status" value="1"/>
</dbReference>
<dbReference type="GO" id="GO:0016757">
    <property type="term" value="F:glycosyltransferase activity"/>
    <property type="evidence" value="ECO:0007669"/>
    <property type="project" value="UniProtKB-KW"/>
</dbReference>
<dbReference type="PANTHER" id="PTHR12526">
    <property type="entry name" value="GLYCOSYLTRANSFERASE"/>
    <property type="match status" value="1"/>
</dbReference>
<sequence>MAVVAPPWFEIPPAGYGGIESVVADLVNGLVQRGHEVTLVGAGRNRTRASRFVSAFEVPPSERLGLAIPEVLEAAAVADALRDVDVDLVHDHSLAGPLLACGRAAPTLVTVHGPATGEMGDYYRRLGSAVSLVAISAAQRRLNPGLNWAGTVHNATNVASFPFEARKDDYVLWLGRFCWDKGAHLAISAARAAGLRLVLAGKCSEPGERRYFARQVEPALGPDVEYVGEADAGLKRHLLAHARALVFPIQWEEPFGMVMIEALACGTPVVATARGSVPEIVVHGETGLVVDEVADLPGALRSVSDIDPVACRRHCAQRFDLDVMASGYERVYRQLLSGPTPRGRTAAPRAERDGRAAAVHRAAGAPVP</sequence>
<dbReference type="InterPro" id="IPR001296">
    <property type="entry name" value="Glyco_trans_1"/>
</dbReference>
<protein>
    <submittedName>
        <fullName evidence="6">Glycosyltransferase</fullName>
    </submittedName>
</protein>
<dbReference type="Pfam" id="PF13439">
    <property type="entry name" value="Glyco_transf_4"/>
    <property type="match status" value="1"/>
</dbReference>
<organism evidence="6 7">
    <name type="scientific">Knoellia sinensis KCTC 19936</name>
    <dbReference type="NCBI Taxonomy" id="1385520"/>
    <lineage>
        <taxon>Bacteria</taxon>
        <taxon>Bacillati</taxon>
        <taxon>Actinomycetota</taxon>
        <taxon>Actinomycetes</taxon>
        <taxon>Micrococcales</taxon>
        <taxon>Intrasporangiaceae</taxon>
        <taxon>Knoellia</taxon>
    </lineage>
</organism>
<evidence type="ECO:0000313" key="6">
    <source>
        <dbReference type="EMBL" id="KGN32943.1"/>
    </source>
</evidence>
<dbReference type="eggNOG" id="COG0438">
    <property type="taxonomic scope" value="Bacteria"/>
</dbReference>
<keyword evidence="1" id="KW-0328">Glycosyltransferase</keyword>
<evidence type="ECO:0000313" key="7">
    <source>
        <dbReference type="Proteomes" id="UP000030002"/>
    </source>
</evidence>
<gene>
    <name evidence="6" type="ORF">N802_16320</name>
</gene>
<feature type="compositionally biased region" description="Low complexity" evidence="3">
    <location>
        <begin position="356"/>
        <end position="368"/>
    </location>
</feature>
<reference evidence="6 7" key="1">
    <citation type="submission" date="2013-08" db="EMBL/GenBank/DDBJ databases">
        <title>The genome sequence of Knoellia sinensis.</title>
        <authorList>
            <person name="Zhu W."/>
            <person name="Wang G."/>
        </authorList>
    </citation>
    <scope>NUCLEOTIDE SEQUENCE [LARGE SCALE GENOMIC DNA]</scope>
    <source>
        <strain evidence="6 7">KCTC 19936</strain>
    </source>
</reference>
<accession>A0A0A0J6Y7</accession>
<evidence type="ECO:0000259" key="5">
    <source>
        <dbReference type="Pfam" id="PF13439"/>
    </source>
</evidence>